<evidence type="ECO:0000256" key="10">
    <source>
        <dbReference type="ARBA" id="ARBA00048975"/>
    </source>
</evidence>
<evidence type="ECO:0000256" key="7">
    <source>
        <dbReference type="ARBA" id="ARBA00022676"/>
    </source>
</evidence>
<proteinExistence type="inferred from homology"/>
<evidence type="ECO:0000256" key="6">
    <source>
        <dbReference type="ARBA" id="ARBA00022556"/>
    </source>
</evidence>
<comment type="similarity">
    <text evidence="2 11">Belongs to the LpxB family.</text>
</comment>
<evidence type="ECO:0000256" key="9">
    <source>
        <dbReference type="ARBA" id="ARBA00023098"/>
    </source>
</evidence>
<dbReference type="EMBL" id="QJTC01000015">
    <property type="protein sequence ID" value="PYE76203.1"/>
    <property type="molecule type" value="Genomic_DNA"/>
</dbReference>
<evidence type="ECO:0000313" key="13">
    <source>
        <dbReference type="Proteomes" id="UP000247540"/>
    </source>
</evidence>
<dbReference type="GO" id="GO:0016020">
    <property type="term" value="C:membrane"/>
    <property type="evidence" value="ECO:0007669"/>
    <property type="project" value="GOC"/>
</dbReference>
<keyword evidence="13" id="KW-1185">Reference proteome</keyword>
<dbReference type="HAMAP" id="MF_00392">
    <property type="entry name" value="LpxB"/>
    <property type="match status" value="1"/>
</dbReference>
<dbReference type="EC" id="2.4.1.182" evidence="3 11"/>
<evidence type="ECO:0000256" key="1">
    <source>
        <dbReference type="ARBA" id="ARBA00002056"/>
    </source>
</evidence>
<dbReference type="GO" id="GO:0009245">
    <property type="term" value="P:lipid A biosynthetic process"/>
    <property type="evidence" value="ECO:0007669"/>
    <property type="project" value="UniProtKB-UniRule"/>
</dbReference>
<comment type="caution">
    <text evidence="12">The sequence shown here is derived from an EMBL/GenBank/DDBJ whole genome shotgun (WGS) entry which is preliminary data.</text>
</comment>
<organism evidence="12 13">
    <name type="scientific">Xylophilus ampelinus</name>
    <dbReference type="NCBI Taxonomy" id="54067"/>
    <lineage>
        <taxon>Bacteria</taxon>
        <taxon>Pseudomonadati</taxon>
        <taxon>Pseudomonadota</taxon>
        <taxon>Betaproteobacteria</taxon>
        <taxon>Burkholderiales</taxon>
        <taxon>Xylophilus</taxon>
    </lineage>
</organism>
<dbReference type="NCBIfam" id="TIGR00215">
    <property type="entry name" value="lpxB"/>
    <property type="match status" value="1"/>
</dbReference>
<protein>
    <recommendedName>
        <fullName evidence="4 11">Lipid-A-disaccharide synthase</fullName>
        <ecNumber evidence="3 11">2.4.1.182</ecNumber>
    </recommendedName>
</protein>
<dbReference type="GO" id="GO:0008915">
    <property type="term" value="F:lipid-A-disaccharide synthase activity"/>
    <property type="evidence" value="ECO:0007669"/>
    <property type="project" value="UniProtKB-UniRule"/>
</dbReference>
<comment type="function">
    <text evidence="1 11">Condensation of UDP-2,3-diacylglucosamine and 2,3-diacylglucosamine-1-phosphate to form lipid A disaccharide, a precursor of lipid A, a phosphorylated glycolipid that anchors the lipopolysaccharide to the outer membrane of the cell.</text>
</comment>
<dbReference type="Pfam" id="PF02684">
    <property type="entry name" value="LpxB"/>
    <property type="match status" value="1"/>
</dbReference>
<evidence type="ECO:0000256" key="11">
    <source>
        <dbReference type="HAMAP-Rule" id="MF_00392"/>
    </source>
</evidence>
<evidence type="ECO:0000256" key="4">
    <source>
        <dbReference type="ARBA" id="ARBA00020902"/>
    </source>
</evidence>
<accession>A0A318SX42</accession>
<dbReference type="Proteomes" id="UP000247540">
    <property type="component" value="Unassembled WGS sequence"/>
</dbReference>
<comment type="catalytic activity">
    <reaction evidence="10 11">
        <text>a lipid X + a UDP-2-N,3-O-bis[(3R)-3-hydroxyacyl]-alpha-D-glucosamine = a lipid A disaccharide + UDP + H(+)</text>
        <dbReference type="Rhea" id="RHEA:67828"/>
        <dbReference type="ChEBI" id="CHEBI:15378"/>
        <dbReference type="ChEBI" id="CHEBI:58223"/>
        <dbReference type="ChEBI" id="CHEBI:137748"/>
        <dbReference type="ChEBI" id="CHEBI:176338"/>
        <dbReference type="ChEBI" id="CHEBI:176343"/>
        <dbReference type="EC" id="2.4.1.182"/>
    </reaction>
</comment>
<comment type="pathway">
    <text evidence="11">Bacterial outer membrane biogenesis; LPS lipid A biosynthesis.</text>
</comment>
<sequence length="408" mass="44583">MALPCASPDRVAADAAFPADVPPVDAVPRVAMVAGEASGDLLAGLLLDGMRGRWPALRGQGIGGPQMQRRGFEVWWPSEKLAVHGYSIEVLRRYREIVGIRRRLRDRLLADRPGIFIGVDAPDFNLDLEADLRAAGIRTVHFVCPSIWAWRAERVEKIRRSADHVLCIFPFEPALLASHGIDATYVGHPLASLVPMEPDRAAARRALGVGDADDVVALLPGSRRSEIEYLAATFFAAAALMLRVRPRLRFVVPAIPSLRPRIEQLAAASGIGPRLQLLAGQSHTALAACDATLIASGTATLEAALFKRPMVIAYRMQAISWLLMRRKRLQPWVGLPNILCRDFVVPELLQDAATPAALARETLRWIDAKHDAPATIAAVHTRFSALHQSLQRDTSRLAADAIEKVVAR</sequence>
<evidence type="ECO:0000256" key="8">
    <source>
        <dbReference type="ARBA" id="ARBA00022679"/>
    </source>
</evidence>
<evidence type="ECO:0000313" key="12">
    <source>
        <dbReference type="EMBL" id="PYE76203.1"/>
    </source>
</evidence>
<dbReference type="InterPro" id="IPR003835">
    <property type="entry name" value="Glyco_trans_19"/>
</dbReference>
<evidence type="ECO:0000256" key="3">
    <source>
        <dbReference type="ARBA" id="ARBA00012687"/>
    </source>
</evidence>
<gene>
    <name evidence="11" type="primary">lpxB</name>
    <name evidence="12" type="ORF">DFQ15_11571</name>
</gene>
<keyword evidence="6 11" id="KW-0441">Lipid A biosynthesis</keyword>
<evidence type="ECO:0000256" key="5">
    <source>
        <dbReference type="ARBA" id="ARBA00022516"/>
    </source>
</evidence>
<dbReference type="UniPathway" id="UPA00973"/>
<dbReference type="SUPFAM" id="SSF53756">
    <property type="entry name" value="UDP-Glycosyltransferase/glycogen phosphorylase"/>
    <property type="match status" value="1"/>
</dbReference>
<keyword evidence="9 11" id="KW-0443">Lipid metabolism</keyword>
<keyword evidence="7 11" id="KW-0328">Glycosyltransferase</keyword>
<reference evidence="12 13" key="1">
    <citation type="submission" date="2018-06" db="EMBL/GenBank/DDBJ databases">
        <title>Genomic Encyclopedia of Type Strains, Phase III (KMG-III): the genomes of soil and plant-associated and newly described type strains.</title>
        <authorList>
            <person name="Whitman W."/>
        </authorList>
    </citation>
    <scope>NUCLEOTIDE SEQUENCE [LARGE SCALE GENOMIC DNA]</scope>
    <source>
        <strain evidence="12 13">CECT 7646</strain>
    </source>
</reference>
<dbReference type="PANTHER" id="PTHR30372">
    <property type="entry name" value="LIPID-A-DISACCHARIDE SYNTHASE"/>
    <property type="match status" value="1"/>
</dbReference>
<name>A0A318SX42_9BURK</name>
<dbReference type="GO" id="GO:0005543">
    <property type="term" value="F:phospholipid binding"/>
    <property type="evidence" value="ECO:0007669"/>
    <property type="project" value="TreeGrafter"/>
</dbReference>
<dbReference type="PANTHER" id="PTHR30372:SF4">
    <property type="entry name" value="LIPID-A-DISACCHARIDE SYNTHASE, MITOCHONDRIAL-RELATED"/>
    <property type="match status" value="1"/>
</dbReference>
<keyword evidence="8 11" id="KW-0808">Transferase</keyword>
<evidence type="ECO:0000256" key="2">
    <source>
        <dbReference type="ARBA" id="ARBA00007868"/>
    </source>
</evidence>
<keyword evidence="5 11" id="KW-0444">Lipid biosynthesis</keyword>
<dbReference type="AlphaFoldDB" id="A0A318SX42"/>